<dbReference type="EMBL" id="JAWDJW010005205">
    <property type="protein sequence ID" value="KAK3068889.1"/>
    <property type="molecule type" value="Genomic_DNA"/>
</dbReference>
<keyword evidence="2" id="KW-1185">Reference proteome</keyword>
<sequence length="291" mass="32637">LIEKAYLKVRGGYVFPGSNPSTDLLILSGWIPEHVFLADDSTGPNALWQRIFNGFRYGDVLVTMGTGQMSNRVERELGLAGQHAYAVLDMKEEDEHKFLLLKNPWCEGTSWRGTLPRSSSMQNVAAMGNDITDDASVSASSGSFPRPQEQYAPGIFWIDLNNALQHFESIYLNWNPGLFSHRQDIHFSWDLSDPVKRGSPGNFVNHPQFAFTCKGGGPVWLLLCRHFSDISEKSDDPDKLQTIIANDLSGHISIYVYDRQGRRVYISDGPLERGPYVDSPQTLLRMEVDPG</sequence>
<proteinExistence type="predicted"/>
<comment type="caution">
    <text evidence="1">The sequence shown here is derived from an EMBL/GenBank/DDBJ whole genome shotgun (WGS) entry which is preliminary data.</text>
</comment>
<evidence type="ECO:0000313" key="1">
    <source>
        <dbReference type="EMBL" id="KAK3068889.1"/>
    </source>
</evidence>
<evidence type="ECO:0000313" key="2">
    <source>
        <dbReference type="Proteomes" id="UP001186974"/>
    </source>
</evidence>
<gene>
    <name evidence="1" type="ORF">LTS18_000492</name>
</gene>
<dbReference type="Proteomes" id="UP001186974">
    <property type="component" value="Unassembled WGS sequence"/>
</dbReference>
<reference evidence="1" key="1">
    <citation type="submission" date="2024-09" db="EMBL/GenBank/DDBJ databases">
        <title>Black Yeasts Isolated from many extreme environments.</title>
        <authorList>
            <person name="Coleine C."/>
            <person name="Stajich J.E."/>
            <person name="Selbmann L."/>
        </authorList>
    </citation>
    <scope>NUCLEOTIDE SEQUENCE</scope>
    <source>
        <strain evidence="1">CCFEE 5737</strain>
    </source>
</reference>
<name>A0ACC3DFT8_9PEZI</name>
<feature type="non-terminal residue" evidence="1">
    <location>
        <position position="291"/>
    </location>
</feature>
<organism evidence="1 2">
    <name type="scientific">Coniosporium uncinatum</name>
    <dbReference type="NCBI Taxonomy" id="93489"/>
    <lineage>
        <taxon>Eukaryota</taxon>
        <taxon>Fungi</taxon>
        <taxon>Dikarya</taxon>
        <taxon>Ascomycota</taxon>
        <taxon>Pezizomycotina</taxon>
        <taxon>Dothideomycetes</taxon>
        <taxon>Dothideomycetes incertae sedis</taxon>
        <taxon>Coniosporium</taxon>
    </lineage>
</organism>
<protein>
    <submittedName>
        <fullName evidence="1">Uncharacterized protein</fullName>
    </submittedName>
</protein>
<accession>A0ACC3DFT8</accession>
<feature type="non-terminal residue" evidence="1">
    <location>
        <position position="1"/>
    </location>
</feature>